<comment type="caution">
    <text evidence="3">The sequence shown here is derived from an EMBL/GenBank/DDBJ whole genome shotgun (WGS) entry which is preliminary data.</text>
</comment>
<accession>A0ABP9XPL5</accession>
<evidence type="ECO:0000313" key="3">
    <source>
        <dbReference type="EMBL" id="GAA5796693.1"/>
    </source>
</evidence>
<reference evidence="3 4" key="1">
    <citation type="submission" date="2024-04" db="EMBL/GenBank/DDBJ databases">
        <title>genome sequences of Mucor flavus KT1a and Helicostylum pulchrum KT1b strains isolation_sourced from the surface of a dry-aged beef.</title>
        <authorList>
            <person name="Toyotome T."/>
            <person name="Hosono M."/>
            <person name="Torimaru M."/>
            <person name="Fukuda K."/>
            <person name="Mikami N."/>
        </authorList>
    </citation>
    <scope>NUCLEOTIDE SEQUENCE [LARGE SCALE GENOMIC DNA]</scope>
    <source>
        <strain evidence="3 4">KT1b</strain>
    </source>
</reference>
<evidence type="ECO:0000256" key="1">
    <source>
        <dbReference type="SAM" id="MobiDB-lite"/>
    </source>
</evidence>
<feature type="region of interest" description="Disordered" evidence="1">
    <location>
        <begin position="89"/>
        <end position="113"/>
    </location>
</feature>
<keyword evidence="2" id="KW-0472">Membrane</keyword>
<organism evidence="3 4">
    <name type="scientific">Helicostylum pulchrum</name>
    <dbReference type="NCBI Taxonomy" id="562976"/>
    <lineage>
        <taxon>Eukaryota</taxon>
        <taxon>Fungi</taxon>
        <taxon>Fungi incertae sedis</taxon>
        <taxon>Mucoromycota</taxon>
        <taxon>Mucoromycotina</taxon>
        <taxon>Mucoromycetes</taxon>
        <taxon>Mucorales</taxon>
        <taxon>Mucorineae</taxon>
        <taxon>Mucoraceae</taxon>
        <taxon>Helicostylum</taxon>
    </lineage>
</organism>
<protein>
    <submittedName>
        <fullName evidence="3">Uncharacterized protein</fullName>
    </submittedName>
</protein>
<dbReference type="Proteomes" id="UP001476247">
    <property type="component" value="Unassembled WGS sequence"/>
</dbReference>
<evidence type="ECO:0000313" key="4">
    <source>
        <dbReference type="Proteomes" id="UP001476247"/>
    </source>
</evidence>
<dbReference type="EMBL" id="BAABUJ010000006">
    <property type="protein sequence ID" value="GAA5796693.1"/>
    <property type="molecule type" value="Genomic_DNA"/>
</dbReference>
<keyword evidence="4" id="KW-1185">Reference proteome</keyword>
<feature type="transmembrane region" description="Helical" evidence="2">
    <location>
        <begin position="21"/>
        <end position="51"/>
    </location>
</feature>
<gene>
    <name evidence="3" type="ORF">HPULCUR_002068</name>
</gene>
<name>A0ABP9XPL5_9FUNG</name>
<feature type="transmembrane region" description="Helical" evidence="2">
    <location>
        <begin position="57"/>
        <end position="76"/>
    </location>
</feature>
<keyword evidence="2" id="KW-1133">Transmembrane helix</keyword>
<sequence>MALVAGYTVTDIRSLGISGNVTLYASIVVTNVIRTTVLSIVNIITAIYLLVNVYSPITLYILWPVTSICLLVLIGYDTNITNAMRRIKSNSEQSQNNDQKHHTARNSLTNDFSSIPHSTRKIVRTRRNNEFGFNEDDLEMIQESSSQGQQERVRPEPIQQNINPLEDLQQDHSQEDSNVPHTTVMDMPGPSTVVNSSESLKTY</sequence>
<proteinExistence type="predicted"/>
<feature type="region of interest" description="Disordered" evidence="1">
    <location>
        <begin position="133"/>
        <end position="155"/>
    </location>
</feature>
<feature type="compositionally biased region" description="Polar residues" evidence="1">
    <location>
        <begin position="192"/>
        <end position="203"/>
    </location>
</feature>
<feature type="region of interest" description="Disordered" evidence="1">
    <location>
        <begin position="171"/>
        <end position="203"/>
    </location>
</feature>
<keyword evidence="2" id="KW-0812">Transmembrane</keyword>
<evidence type="ECO:0000256" key="2">
    <source>
        <dbReference type="SAM" id="Phobius"/>
    </source>
</evidence>